<sequence length="102" mass="11707">IMMPHNLLIVDYSMGNPGSAHDAHALQSTHIYEEQDTLLAQDEWIWGECIPTYNMACCTIQEAMGWSPEQESVNLQLFPVQGNFKTYPPNIKLNLKHRFESK</sequence>
<evidence type="ECO:0000313" key="1">
    <source>
        <dbReference type="EMBL" id="KIK74347.1"/>
    </source>
</evidence>
<gene>
    <name evidence="1" type="ORF">PAXRUDRAFT_175984</name>
</gene>
<organism evidence="1 2">
    <name type="scientific">Paxillus rubicundulus Ve08.2h10</name>
    <dbReference type="NCBI Taxonomy" id="930991"/>
    <lineage>
        <taxon>Eukaryota</taxon>
        <taxon>Fungi</taxon>
        <taxon>Dikarya</taxon>
        <taxon>Basidiomycota</taxon>
        <taxon>Agaricomycotina</taxon>
        <taxon>Agaricomycetes</taxon>
        <taxon>Agaricomycetidae</taxon>
        <taxon>Boletales</taxon>
        <taxon>Paxilineae</taxon>
        <taxon>Paxillaceae</taxon>
        <taxon>Paxillus</taxon>
    </lineage>
</organism>
<evidence type="ECO:0000313" key="2">
    <source>
        <dbReference type="Proteomes" id="UP000054538"/>
    </source>
</evidence>
<dbReference type="AlphaFoldDB" id="A0A0D0BSB3"/>
<proteinExistence type="predicted"/>
<protein>
    <submittedName>
        <fullName evidence="1">Uncharacterized protein</fullName>
    </submittedName>
</protein>
<dbReference type="Proteomes" id="UP000054538">
    <property type="component" value="Unassembled WGS sequence"/>
</dbReference>
<feature type="non-terminal residue" evidence="1">
    <location>
        <position position="1"/>
    </location>
</feature>
<dbReference type="EMBL" id="KN828946">
    <property type="protein sequence ID" value="KIK74347.1"/>
    <property type="molecule type" value="Genomic_DNA"/>
</dbReference>
<dbReference type="HOGENOM" id="CLU_018552_11_0_1"/>
<accession>A0A0D0BSB3</accession>
<keyword evidence="2" id="KW-1185">Reference proteome</keyword>
<dbReference type="OrthoDB" id="2668416at2759"/>
<reference evidence="2" key="2">
    <citation type="submission" date="2015-01" db="EMBL/GenBank/DDBJ databases">
        <title>Evolutionary Origins and Diversification of the Mycorrhizal Mutualists.</title>
        <authorList>
            <consortium name="DOE Joint Genome Institute"/>
            <consortium name="Mycorrhizal Genomics Consortium"/>
            <person name="Kohler A."/>
            <person name="Kuo A."/>
            <person name="Nagy L.G."/>
            <person name="Floudas D."/>
            <person name="Copeland A."/>
            <person name="Barry K.W."/>
            <person name="Cichocki N."/>
            <person name="Veneault-Fourrey C."/>
            <person name="LaButti K."/>
            <person name="Lindquist E.A."/>
            <person name="Lipzen A."/>
            <person name="Lundell T."/>
            <person name="Morin E."/>
            <person name="Murat C."/>
            <person name="Riley R."/>
            <person name="Ohm R."/>
            <person name="Sun H."/>
            <person name="Tunlid A."/>
            <person name="Henrissat B."/>
            <person name="Grigoriev I.V."/>
            <person name="Hibbett D.S."/>
            <person name="Martin F."/>
        </authorList>
    </citation>
    <scope>NUCLEOTIDE SEQUENCE [LARGE SCALE GENOMIC DNA]</scope>
    <source>
        <strain evidence="2">Ve08.2h10</strain>
    </source>
</reference>
<reference evidence="1 2" key="1">
    <citation type="submission" date="2014-04" db="EMBL/GenBank/DDBJ databases">
        <authorList>
            <consortium name="DOE Joint Genome Institute"/>
            <person name="Kuo A."/>
            <person name="Kohler A."/>
            <person name="Jargeat P."/>
            <person name="Nagy L.G."/>
            <person name="Floudas D."/>
            <person name="Copeland A."/>
            <person name="Barry K.W."/>
            <person name="Cichocki N."/>
            <person name="Veneault-Fourrey C."/>
            <person name="LaButti K."/>
            <person name="Lindquist E.A."/>
            <person name="Lipzen A."/>
            <person name="Lundell T."/>
            <person name="Morin E."/>
            <person name="Murat C."/>
            <person name="Sun H."/>
            <person name="Tunlid A."/>
            <person name="Henrissat B."/>
            <person name="Grigoriev I.V."/>
            <person name="Hibbett D.S."/>
            <person name="Martin F."/>
            <person name="Nordberg H.P."/>
            <person name="Cantor M.N."/>
            <person name="Hua S.X."/>
        </authorList>
    </citation>
    <scope>NUCLEOTIDE SEQUENCE [LARGE SCALE GENOMIC DNA]</scope>
    <source>
        <strain evidence="1 2">Ve08.2h10</strain>
    </source>
</reference>
<name>A0A0D0BSB3_9AGAM</name>
<dbReference type="InParanoid" id="A0A0D0BSB3"/>